<dbReference type="InterPro" id="IPR036514">
    <property type="entry name" value="SGNH_hydro_sf"/>
</dbReference>
<dbReference type="RefSeq" id="WP_149111104.1">
    <property type="nucleotide sequence ID" value="NZ_CP042425.1"/>
</dbReference>
<keyword evidence="2" id="KW-1185">Reference proteome</keyword>
<dbReference type="SUPFAM" id="SSF52266">
    <property type="entry name" value="SGNH hydrolase"/>
    <property type="match status" value="1"/>
</dbReference>
<proteinExistence type="predicted"/>
<organism evidence="1 2">
    <name type="scientific">Limnoglobus roseus</name>
    <dbReference type="NCBI Taxonomy" id="2598579"/>
    <lineage>
        <taxon>Bacteria</taxon>
        <taxon>Pseudomonadati</taxon>
        <taxon>Planctomycetota</taxon>
        <taxon>Planctomycetia</taxon>
        <taxon>Gemmatales</taxon>
        <taxon>Gemmataceae</taxon>
        <taxon>Limnoglobus</taxon>
    </lineage>
</organism>
<reference evidence="2" key="1">
    <citation type="submission" date="2019-08" db="EMBL/GenBank/DDBJ databases">
        <title>Limnoglobus roseus gen. nov., sp. nov., a novel freshwater planctomycete with a giant genome from the family Gemmataceae.</title>
        <authorList>
            <person name="Kulichevskaya I.S."/>
            <person name="Naumoff D.G."/>
            <person name="Miroshnikov K."/>
            <person name="Ivanova A."/>
            <person name="Philippov D.A."/>
            <person name="Hakobyan A."/>
            <person name="Rijpstra I.C."/>
            <person name="Sinninghe Damste J.S."/>
            <person name="Liesack W."/>
            <person name="Dedysh S.N."/>
        </authorList>
    </citation>
    <scope>NUCLEOTIDE SEQUENCE [LARGE SCALE GENOMIC DNA]</scope>
    <source>
        <strain evidence="2">PX52</strain>
    </source>
</reference>
<dbReference type="Proteomes" id="UP000324974">
    <property type="component" value="Chromosome"/>
</dbReference>
<dbReference type="EMBL" id="CP042425">
    <property type="protein sequence ID" value="QEL16365.1"/>
    <property type="molecule type" value="Genomic_DNA"/>
</dbReference>
<dbReference type="KEGG" id="lrs:PX52LOC_03315"/>
<accession>A0A5C1ACL7</accession>
<evidence type="ECO:0000313" key="2">
    <source>
        <dbReference type="Proteomes" id="UP000324974"/>
    </source>
</evidence>
<dbReference type="GO" id="GO:0016788">
    <property type="term" value="F:hydrolase activity, acting on ester bonds"/>
    <property type="evidence" value="ECO:0007669"/>
    <property type="project" value="UniProtKB-ARBA"/>
</dbReference>
<protein>
    <recommendedName>
        <fullName evidence="3">SGNH/GDSL hydrolase family protein</fullName>
    </recommendedName>
</protein>
<dbReference type="Gene3D" id="3.40.50.1110">
    <property type="entry name" value="SGNH hydrolase"/>
    <property type="match status" value="1"/>
</dbReference>
<name>A0A5C1ACL7_9BACT</name>
<sequence>MAKKSRGHGPTKVLFIGNSFTARNDLPGLIARLAGALGRQLEHRLIHAGGASLRAHWNAGRATEAIRDGGYDAVVLQEQSTLPAKNASRMHENVRLFDGAIRAAGARTVLYMTWARQNAPDSQQAITDAYAAIGKELGATVAPAGVAWQRFLRDNDGPALHDRDQSHPTVAGSYLAACVILAALFQESPVGAEVDVPGLSAGERAALQAAAGQAWAEPASEGS</sequence>
<gene>
    <name evidence="1" type="ORF">PX52LOC_03315</name>
</gene>
<evidence type="ECO:0000313" key="1">
    <source>
        <dbReference type="EMBL" id="QEL16365.1"/>
    </source>
</evidence>
<dbReference type="OrthoDB" id="7443339at2"/>
<dbReference type="AlphaFoldDB" id="A0A5C1ACL7"/>
<evidence type="ECO:0008006" key="3">
    <source>
        <dbReference type="Google" id="ProtNLM"/>
    </source>
</evidence>